<proteinExistence type="predicted"/>
<protein>
    <submittedName>
        <fullName evidence="1">Uncharacterized protein</fullName>
    </submittedName>
</protein>
<name>A0ACB7HMB0_MANES</name>
<evidence type="ECO:0000313" key="2">
    <source>
        <dbReference type="Proteomes" id="UP000091857"/>
    </source>
</evidence>
<evidence type="ECO:0000313" key="1">
    <source>
        <dbReference type="EMBL" id="KAG8653884.1"/>
    </source>
</evidence>
<dbReference type="EMBL" id="CM004391">
    <property type="protein sequence ID" value="KAG8653884.1"/>
    <property type="molecule type" value="Genomic_DNA"/>
</dbReference>
<accession>A0ACB7HMB0</accession>
<gene>
    <name evidence="1" type="ORF">MANES_05G077800v8</name>
</gene>
<sequence length="1413" mass="157655">MREGLRSSVKLLAKTDEVKSSLCQATVKIEVDGTEERGFNSTDENTLKLIAPWIEEDILVSAPKEETEINQIDGSRNGDCGSKSDTHEENAMECNDSRRKRRTIDHEGESKDDIVKRQKVKDEDVDGKLQIVGRVLRPRSTVKSDGGQITEGGPSNGGFVGTNSTGRSAFEEKGVKAEKEDSGHFDSRDSFHLGNVLRKKLGRKRGRPPKFLKSEFQQKLANVDHAVNEKIEQSADRGGVKNTKRKRGRPPKSPQNEKSKKKWGDMEKEWICLSASQVTTQKPRRGRPPKAQGSHLSEMKRVKEAEVNQSAGKESDQPVGGKNLKPKRGRPLKARENDKYGKRWGEMKKEGIDLSASHQMKDEEIEKPKSRRRSLPKALGSDLSKKKGIEVKEEEHGQSAGEMSDQPNSEVRENAKHKRGRPPKAQKNDGSVINMVEVRNKETGVPVCKGVDESYGKVRKKLEPNRGRPPKVKKGKKVHASRKDKSIEGNVHFMNHSVGNNSSLAGKGLENVYGMRLLAAKKIDCSSDEKQGGKIKKKAGKVGRCLLQRQAVRDKIVELLLGAGWEIQYRPRNGQEYEDAVYVNPEGRTHWSVTLAYRVLKQHYEGSKGVSDTCKSDFKFTPIPDEELCILTKVMNKVRSDKNKNKNKNKWNQEKVEKPTKIVSKRIKWKLHKRKLGAAANINSKKLKRGKLKSLHCRQNDLACTTGQGKTVSVRGRKRLETHGRRQCSLMVRNSQNSTESESDGYVLYNGKRTVLAWMIDLGTVVLDEKVQYLKHGKPQAVIEGRVTTGGVHCDCCSKTFTIAEFEAHAGGRFCQPFGNIHLETGSSLLQCQLDSWHKQDESSRKGFHFIDIAGEDPNDDTCGICGDGGDLICCDACPSTFHQSCLDIKKFPSGLWRCIYCLCKFCGMAGGTTYQRDDNNKTPLHALLTCCFCEEKYHQSCTQVKDGISDDSESSSAFCGKKCQELYKRLQMLFGVKHELEEGFSWTFVRRFYVGTDISLSEPHEVECNSKLAVALHIMDECFLPMVDHRSGVNLIRNIVYNFGSNFNRLNYSGFFTAILERGDEIIAVASIRIHGNHLAEMPFIGTRHMYRRQGMCRRLLTAIEMALSALDIEKLVIPAVSELKETWTSVFGFKPLEGSRKKILRNMNMVVFPGVDMLQKPLLKHQFPEENMNLIQGLKPTELREIHTTKDVTNNFVERSLAAFDLKGSAETCIPHSCDMINELAVVGSVSLLPDGCLNDSSEVAIQSAHTKKCHESGMTSDNLDRRTEIVVEPHDSSCHTDEQCGNVIANNSDERYSAEFDSKVSSETIVPRASNIIGEPASVEFVSLLPDGFLNDTSEVASRSANTIKCHESGSLYPDGCLNDIKCHVQLNVTLDTLDGRNESILNPLGSLCNAHEQNGDGMISNCGGS</sequence>
<dbReference type="Proteomes" id="UP000091857">
    <property type="component" value="Chromosome 5"/>
</dbReference>
<keyword evidence="2" id="KW-1185">Reference proteome</keyword>
<organism evidence="1 2">
    <name type="scientific">Manihot esculenta</name>
    <name type="common">Cassava</name>
    <name type="synonym">Jatropha manihot</name>
    <dbReference type="NCBI Taxonomy" id="3983"/>
    <lineage>
        <taxon>Eukaryota</taxon>
        <taxon>Viridiplantae</taxon>
        <taxon>Streptophyta</taxon>
        <taxon>Embryophyta</taxon>
        <taxon>Tracheophyta</taxon>
        <taxon>Spermatophyta</taxon>
        <taxon>Magnoliopsida</taxon>
        <taxon>eudicotyledons</taxon>
        <taxon>Gunneridae</taxon>
        <taxon>Pentapetalae</taxon>
        <taxon>rosids</taxon>
        <taxon>fabids</taxon>
        <taxon>Malpighiales</taxon>
        <taxon>Euphorbiaceae</taxon>
        <taxon>Crotonoideae</taxon>
        <taxon>Manihoteae</taxon>
        <taxon>Manihot</taxon>
    </lineage>
</organism>
<comment type="caution">
    <text evidence="1">The sequence shown here is derived from an EMBL/GenBank/DDBJ whole genome shotgun (WGS) entry which is preliminary data.</text>
</comment>
<reference evidence="2" key="1">
    <citation type="journal article" date="2016" name="Nat. Biotechnol.">
        <title>Sequencing wild and cultivated cassava and related species reveals extensive interspecific hybridization and genetic diversity.</title>
        <authorList>
            <person name="Bredeson J.V."/>
            <person name="Lyons J.B."/>
            <person name="Prochnik S.E."/>
            <person name="Wu G.A."/>
            <person name="Ha C.M."/>
            <person name="Edsinger-Gonzales E."/>
            <person name="Grimwood J."/>
            <person name="Schmutz J."/>
            <person name="Rabbi I.Y."/>
            <person name="Egesi C."/>
            <person name="Nauluvula P."/>
            <person name="Lebot V."/>
            <person name="Ndunguru J."/>
            <person name="Mkamilo G."/>
            <person name="Bart R.S."/>
            <person name="Setter T.L."/>
            <person name="Gleadow R.M."/>
            <person name="Kulakow P."/>
            <person name="Ferguson M.E."/>
            <person name="Rounsley S."/>
            <person name="Rokhsar D.S."/>
        </authorList>
    </citation>
    <scope>NUCLEOTIDE SEQUENCE [LARGE SCALE GENOMIC DNA]</scope>
    <source>
        <strain evidence="2">cv. AM560-2</strain>
    </source>
</reference>